<dbReference type="NCBIfam" id="TIGR01297">
    <property type="entry name" value="CDF"/>
    <property type="match status" value="1"/>
</dbReference>
<feature type="region of interest" description="Disordered" evidence="13">
    <location>
        <begin position="169"/>
        <end position="189"/>
    </location>
</feature>
<organism evidence="16">
    <name type="scientific">Hydra vulgaris</name>
    <name type="common">Hydra</name>
    <name type="synonym">Hydra attenuata</name>
    <dbReference type="NCBI Taxonomy" id="6087"/>
    <lineage>
        <taxon>Eukaryota</taxon>
        <taxon>Metazoa</taxon>
        <taxon>Cnidaria</taxon>
        <taxon>Hydrozoa</taxon>
        <taxon>Hydroidolina</taxon>
        <taxon>Anthoathecata</taxon>
        <taxon>Aplanulata</taxon>
        <taxon>Hydridae</taxon>
        <taxon>Hydra</taxon>
    </lineage>
</organism>
<evidence type="ECO:0000256" key="8">
    <source>
        <dbReference type="ARBA" id="ARBA00022989"/>
    </source>
</evidence>
<keyword evidence="10 14" id="KW-0472">Membrane</keyword>
<feature type="transmembrane region" description="Helical" evidence="14">
    <location>
        <begin position="104"/>
        <end position="123"/>
    </location>
</feature>
<dbReference type="PANTHER" id="PTHR45755:SF4">
    <property type="entry name" value="ZINC TRANSPORTER 7"/>
    <property type="match status" value="1"/>
</dbReference>
<dbReference type="SUPFAM" id="SSF161111">
    <property type="entry name" value="Cation efflux protein transmembrane domain-like"/>
    <property type="match status" value="1"/>
</dbReference>
<dbReference type="GO" id="GO:0005385">
    <property type="term" value="F:zinc ion transmembrane transporter activity"/>
    <property type="evidence" value="ECO:0007669"/>
    <property type="project" value="InterPro"/>
</dbReference>
<proteinExistence type="evidence at transcript level"/>
<evidence type="ECO:0000256" key="1">
    <source>
        <dbReference type="ARBA" id="ARBA00004141"/>
    </source>
</evidence>
<comment type="similarity">
    <text evidence="3">Belongs to the cation diffusion facilitator (CDF) transporter (TC 2.A.4) family. SLC30A subfamily.</text>
</comment>
<evidence type="ECO:0000256" key="11">
    <source>
        <dbReference type="ARBA" id="ARBA00034634"/>
    </source>
</evidence>
<feature type="domain" description="Cation efflux protein transmembrane" evidence="15">
    <location>
        <begin position="40"/>
        <end position="318"/>
    </location>
</feature>
<reference evidence="16" key="1">
    <citation type="journal article" date="2013" name="Genome Biol. Evol.">
        <title>Punctuated emergences of genetic and phenotypic innovations in eumetazoan, bilaterian, euteleostome, and hominidae ancestors.</title>
        <authorList>
            <person name="Wenger Y."/>
            <person name="Galliot B."/>
        </authorList>
    </citation>
    <scope>NUCLEOTIDE SEQUENCE</scope>
    <source>
        <tissue evidence="16">Whole animals</tissue>
    </source>
</reference>
<dbReference type="GO" id="GO:0031410">
    <property type="term" value="C:cytoplasmic vesicle"/>
    <property type="evidence" value="ECO:0007669"/>
    <property type="project" value="TreeGrafter"/>
</dbReference>
<comment type="catalytic activity">
    <reaction evidence="11">
        <text>Zn(2+)(in) = Zn(2+)(out)</text>
        <dbReference type="Rhea" id="RHEA:29351"/>
        <dbReference type="ChEBI" id="CHEBI:29105"/>
    </reaction>
</comment>
<keyword evidence="5" id="KW-0813">Transport</keyword>
<dbReference type="GO" id="GO:0006882">
    <property type="term" value="P:intracellular zinc ion homeostasis"/>
    <property type="evidence" value="ECO:0007669"/>
    <property type="project" value="InterPro"/>
</dbReference>
<feature type="compositionally biased region" description="Basic and acidic residues" evidence="13">
    <location>
        <begin position="212"/>
        <end position="230"/>
    </location>
</feature>
<evidence type="ECO:0000256" key="6">
    <source>
        <dbReference type="ARBA" id="ARBA00022692"/>
    </source>
</evidence>
<evidence type="ECO:0000313" key="16">
    <source>
        <dbReference type="EMBL" id="CDG68621.1"/>
    </source>
</evidence>
<keyword evidence="8 14" id="KW-1133">Transmembrane helix</keyword>
<dbReference type="OrthoDB" id="78669at2759"/>
<feature type="compositionally biased region" description="Low complexity" evidence="13">
    <location>
        <begin position="173"/>
        <end position="189"/>
    </location>
</feature>
<sequence>MLPITLYDKSDDFKPKIKFRSRIFRWIRSVFEDKTSRNIFCFLMLNLMFAFVELFYGIWTNSLGLISDSFHMFFDCTALLTGLIATVISRWGKNERYSYGYVRAEIMAGFMNALFLIFVAFFIFSEAVERAFHPPHVEHERLFLISVLGFIVNLIGIFVFGHGHGDGGHGHSHAGASHGHSHASSNHGHSHSAQVLLNNEFNDNDYHNDFHMKKKKPVDGHGHSHSDHGHSHSGNNHGHAHSIYDTSENIHRSSDQIMQGVFLHILADTLGSVGVIISSLLIEHFGWMLADPLCSIFISVLISMSIWPLLMDSMSILMQRTPKDLEYELPLAYQRVSQIEGVYSVQDPHFWTLCSKNNVGSMRVLISPQADASYVLSQTHGIFNQLGVKQLFVQIER</sequence>
<dbReference type="InterPro" id="IPR045316">
    <property type="entry name" value="Msc2-like"/>
</dbReference>
<comment type="subcellular location">
    <subcellularLocation>
        <location evidence="2">Golgi apparatus</location>
        <location evidence="2">trans-Golgi network</location>
    </subcellularLocation>
    <subcellularLocation>
        <location evidence="1">Membrane</location>
        <topology evidence="1">Multi-pass membrane protein</topology>
    </subcellularLocation>
</comment>
<evidence type="ECO:0000256" key="2">
    <source>
        <dbReference type="ARBA" id="ARBA00004601"/>
    </source>
</evidence>
<feature type="transmembrane region" description="Helical" evidence="14">
    <location>
        <begin position="288"/>
        <end position="310"/>
    </location>
</feature>
<accession>T2M999</accession>
<keyword evidence="6 14" id="KW-0812">Transmembrane</keyword>
<evidence type="ECO:0000256" key="4">
    <source>
        <dbReference type="ARBA" id="ARBA00011182"/>
    </source>
</evidence>
<evidence type="ECO:0000256" key="10">
    <source>
        <dbReference type="ARBA" id="ARBA00023136"/>
    </source>
</evidence>
<dbReference type="InterPro" id="IPR002524">
    <property type="entry name" value="Cation_efflux"/>
</dbReference>
<evidence type="ECO:0000256" key="14">
    <source>
        <dbReference type="SAM" id="Phobius"/>
    </source>
</evidence>
<evidence type="ECO:0000256" key="7">
    <source>
        <dbReference type="ARBA" id="ARBA00022906"/>
    </source>
</evidence>
<name>T2M999_HYDVU</name>
<keyword evidence="9" id="KW-0406">Ion transport</keyword>
<gene>
    <name evidence="16" type="primary">SLC30A7</name>
</gene>
<dbReference type="EMBL" id="HAAD01002389">
    <property type="protein sequence ID" value="CDG68621.1"/>
    <property type="molecule type" value="mRNA"/>
</dbReference>
<dbReference type="InterPro" id="IPR027469">
    <property type="entry name" value="Cation_efflux_TMD_sf"/>
</dbReference>
<feature type="transmembrane region" description="Helical" evidence="14">
    <location>
        <begin position="39"/>
        <end position="59"/>
    </location>
</feature>
<evidence type="ECO:0000256" key="3">
    <source>
        <dbReference type="ARBA" id="ARBA00008873"/>
    </source>
</evidence>
<dbReference type="PANTHER" id="PTHR45755">
    <property type="match status" value="1"/>
</dbReference>
<evidence type="ECO:0000256" key="9">
    <source>
        <dbReference type="ARBA" id="ARBA00023065"/>
    </source>
</evidence>
<protein>
    <submittedName>
        <fullName evidence="16">Zinc transporter 7</fullName>
    </submittedName>
</protein>
<evidence type="ECO:0000259" key="15">
    <source>
        <dbReference type="Pfam" id="PF01545"/>
    </source>
</evidence>
<evidence type="ECO:0000256" key="12">
    <source>
        <dbReference type="ARBA" id="ARBA00046010"/>
    </source>
</evidence>
<dbReference type="InterPro" id="IPR058533">
    <property type="entry name" value="Cation_efflux_TM"/>
</dbReference>
<dbReference type="Pfam" id="PF01545">
    <property type="entry name" value="Cation_efflux"/>
    <property type="match status" value="1"/>
</dbReference>
<dbReference type="GO" id="GO:0005794">
    <property type="term" value="C:Golgi apparatus"/>
    <property type="evidence" value="ECO:0007669"/>
    <property type="project" value="UniProtKB-SubCell"/>
</dbReference>
<feature type="transmembrane region" description="Helical" evidence="14">
    <location>
        <begin position="71"/>
        <end position="92"/>
    </location>
</feature>
<evidence type="ECO:0000256" key="13">
    <source>
        <dbReference type="SAM" id="MobiDB-lite"/>
    </source>
</evidence>
<comment type="function">
    <text evidence="12">Zinc ion transporter mediating zinc entry from the cytosol into the lumen of organelles along the secretory pathway. By contributing to zinc ion homeostasis within the early secretory pathway, regulates the activation and folding of enzymes like alkaline phosphatases.</text>
</comment>
<keyword evidence="7" id="KW-0862">Zinc</keyword>
<feature type="transmembrane region" description="Helical" evidence="14">
    <location>
        <begin position="143"/>
        <end position="161"/>
    </location>
</feature>
<comment type="subunit">
    <text evidence="4">Homooligomer.</text>
</comment>
<evidence type="ECO:0000256" key="5">
    <source>
        <dbReference type="ARBA" id="ARBA00022448"/>
    </source>
</evidence>
<dbReference type="GO" id="GO:0016020">
    <property type="term" value="C:membrane"/>
    <property type="evidence" value="ECO:0007669"/>
    <property type="project" value="UniProtKB-SubCell"/>
</dbReference>
<feature type="transmembrane region" description="Helical" evidence="14">
    <location>
        <begin position="261"/>
        <end position="282"/>
    </location>
</feature>
<dbReference type="AlphaFoldDB" id="T2M999"/>
<keyword evidence="7" id="KW-0864">Zinc transport</keyword>
<dbReference type="Gene3D" id="1.20.1510.10">
    <property type="entry name" value="Cation efflux protein transmembrane domain"/>
    <property type="match status" value="1"/>
</dbReference>
<feature type="region of interest" description="Disordered" evidence="13">
    <location>
        <begin position="212"/>
        <end position="242"/>
    </location>
</feature>
<dbReference type="GO" id="GO:1904257">
    <property type="term" value="P:zinc ion import into Golgi lumen"/>
    <property type="evidence" value="ECO:0007669"/>
    <property type="project" value="TreeGrafter"/>
</dbReference>